<evidence type="ECO:0000256" key="3">
    <source>
        <dbReference type="ARBA" id="ARBA00009587"/>
    </source>
</evidence>
<dbReference type="InterPro" id="IPR009721">
    <property type="entry name" value="O-acyltransferase_WSD1_C"/>
</dbReference>
<comment type="pathway">
    <text evidence="2">Lipid metabolism.</text>
</comment>
<comment type="pathway">
    <text evidence="1 11">Glycerolipid metabolism; triacylglycerol biosynthesis.</text>
</comment>
<feature type="domain" description="O-acyltransferase WSD1 C-terminal" evidence="13">
    <location>
        <begin position="310"/>
        <end position="459"/>
    </location>
</feature>
<keyword evidence="5 11" id="KW-0444">Lipid biosynthesis</keyword>
<evidence type="ECO:0000256" key="7">
    <source>
        <dbReference type="ARBA" id="ARBA00022798"/>
    </source>
</evidence>
<dbReference type="GO" id="GO:0005886">
    <property type="term" value="C:plasma membrane"/>
    <property type="evidence" value="ECO:0007669"/>
    <property type="project" value="TreeGrafter"/>
</dbReference>
<dbReference type="Proteomes" id="UP000032360">
    <property type="component" value="Unassembled WGS sequence"/>
</dbReference>
<evidence type="ECO:0000259" key="12">
    <source>
        <dbReference type="Pfam" id="PF03007"/>
    </source>
</evidence>
<evidence type="ECO:0000259" key="13">
    <source>
        <dbReference type="Pfam" id="PF06974"/>
    </source>
</evidence>
<dbReference type="OrthoDB" id="9810950at2"/>
<dbReference type="GO" id="GO:0019432">
    <property type="term" value="P:triglyceride biosynthetic process"/>
    <property type="evidence" value="ECO:0007669"/>
    <property type="project" value="UniProtKB-UniPathway"/>
</dbReference>
<evidence type="ECO:0000256" key="8">
    <source>
        <dbReference type="ARBA" id="ARBA00023098"/>
    </source>
</evidence>
<dbReference type="Pfam" id="PF03007">
    <property type="entry name" value="WS_DGAT_cat"/>
    <property type="match status" value="1"/>
</dbReference>
<dbReference type="GO" id="GO:0071731">
    <property type="term" value="P:response to nitric oxide"/>
    <property type="evidence" value="ECO:0007669"/>
    <property type="project" value="TreeGrafter"/>
</dbReference>
<dbReference type="GO" id="GO:0004144">
    <property type="term" value="F:diacylglycerol O-acyltransferase activity"/>
    <property type="evidence" value="ECO:0007669"/>
    <property type="project" value="UniProtKB-EC"/>
</dbReference>
<dbReference type="GO" id="GO:0051701">
    <property type="term" value="P:biological process involved in interaction with host"/>
    <property type="evidence" value="ECO:0007669"/>
    <property type="project" value="TreeGrafter"/>
</dbReference>
<dbReference type="InterPro" id="IPR014292">
    <property type="entry name" value="Acyl_transf_WS/DGAT"/>
</dbReference>
<name>A0A0D8HG58_9ACTN</name>
<comment type="catalytic activity">
    <reaction evidence="10 11">
        <text>an acyl-CoA + a 1,2-diacyl-sn-glycerol = a triacyl-sn-glycerol + CoA</text>
        <dbReference type="Rhea" id="RHEA:10868"/>
        <dbReference type="ChEBI" id="CHEBI:17815"/>
        <dbReference type="ChEBI" id="CHEBI:57287"/>
        <dbReference type="ChEBI" id="CHEBI:58342"/>
        <dbReference type="ChEBI" id="CHEBI:64615"/>
        <dbReference type="EC" id="2.3.1.20"/>
    </reaction>
</comment>
<keyword evidence="15" id="KW-1185">Reference proteome</keyword>
<evidence type="ECO:0000256" key="10">
    <source>
        <dbReference type="ARBA" id="ARBA00048109"/>
    </source>
</evidence>
<evidence type="ECO:0000256" key="1">
    <source>
        <dbReference type="ARBA" id="ARBA00004771"/>
    </source>
</evidence>
<evidence type="ECO:0000256" key="4">
    <source>
        <dbReference type="ARBA" id="ARBA00013244"/>
    </source>
</evidence>
<keyword evidence="7 11" id="KW-0319">Glycerol metabolism</keyword>
<dbReference type="PANTHER" id="PTHR31650:SF1">
    <property type="entry name" value="WAX ESTER SYNTHASE_DIACYLGLYCEROL ACYLTRANSFERASE 4-RELATED"/>
    <property type="match status" value="1"/>
</dbReference>
<evidence type="ECO:0000256" key="11">
    <source>
        <dbReference type="RuleBase" id="RU361241"/>
    </source>
</evidence>
<dbReference type="STRING" id="1280514.AXFE_22590"/>
<evidence type="ECO:0000256" key="9">
    <source>
        <dbReference type="ARBA" id="ARBA00023315"/>
    </source>
</evidence>
<dbReference type="InterPro" id="IPR045034">
    <property type="entry name" value="O-acyltransferase_WSD1-like"/>
</dbReference>
<evidence type="ECO:0000256" key="5">
    <source>
        <dbReference type="ARBA" id="ARBA00022516"/>
    </source>
</evidence>
<comment type="caution">
    <text evidence="14">The sequence shown here is derived from an EMBL/GenBank/DDBJ whole genome shotgun (WGS) entry which is preliminary data.</text>
</comment>
<sequence>MQKLSGLDTGFYYLDSPGMHLHIGVVLIFDGTSIPIEERLAATKAQILDRIHAMDHFSQKIAEIPFGLGEPYWTNDANFNIDNHVKAGVLDSIDRDRLVELAGEFISIPLDKARPLWEIMVLPHLDKSRFALVAKLHHTMIDGIMGIEVLANLFDFEANPREFWGPKAVAVEAEEVGMANLVGIFANSLIDKFQSVPEDARKTISALSQWLSFTSDSDNSRLLKPLFAAPKTPINGALTSERVAHSITFPLTRLKLLAKAAHVTVNDLLMSIVSFALDDYLKGKDWQGGVDLVSMMPMANHRRDDQGGSNQISALFVSLGNSITDPKDRVVEIARATSAAKRFHRKADLAELVRLTHYVPPLFTWALSRVAHQLKAFDYIGPAFNILISSVKGPDQPLFFAGTKLEEVIPFGPLADSTGLSVTAVSYSGQMVLGLVGDSKLAGDVVKFGDAISDAVELLESIFSAA</sequence>
<dbReference type="AlphaFoldDB" id="A0A0D8HG58"/>
<evidence type="ECO:0000256" key="2">
    <source>
        <dbReference type="ARBA" id="ARBA00005189"/>
    </source>
</evidence>
<dbReference type="Pfam" id="PF06974">
    <property type="entry name" value="WS_DGAT_C"/>
    <property type="match status" value="1"/>
</dbReference>
<gene>
    <name evidence="14" type="ORF">AXFE_22590</name>
</gene>
<dbReference type="GO" id="GO:0001666">
    <property type="term" value="P:response to hypoxia"/>
    <property type="evidence" value="ECO:0007669"/>
    <property type="project" value="TreeGrafter"/>
</dbReference>
<keyword evidence="6 11" id="KW-0808">Transferase</keyword>
<accession>A0A0D8HG58</accession>
<dbReference type="InterPro" id="IPR004255">
    <property type="entry name" value="O-acyltransferase_WSD1_N"/>
</dbReference>
<keyword evidence="9 11" id="KW-0012">Acyltransferase</keyword>
<dbReference type="GO" id="GO:0006071">
    <property type="term" value="P:glycerol metabolic process"/>
    <property type="evidence" value="ECO:0007669"/>
    <property type="project" value="UniProtKB-KW"/>
</dbReference>
<protein>
    <recommendedName>
        <fullName evidence="4 11">Diacylglycerol O-acyltransferase</fullName>
        <ecNumber evidence="4 11">2.3.1.20</ecNumber>
    </recommendedName>
</protein>
<feature type="domain" description="O-acyltransferase WSD1-like N-terminal" evidence="12">
    <location>
        <begin position="4"/>
        <end position="268"/>
    </location>
</feature>
<comment type="similarity">
    <text evidence="3 11">Belongs to the long-chain O-acyltransferase family.</text>
</comment>
<evidence type="ECO:0000313" key="15">
    <source>
        <dbReference type="Proteomes" id="UP000032360"/>
    </source>
</evidence>
<dbReference type="EC" id="2.3.1.20" evidence="4 11"/>
<organism evidence="14 15">
    <name type="scientific">Acidithrix ferrooxidans</name>
    <dbReference type="NCBI Taxonomy" id="1280514"/>
    <lineage>
        <taxon>Bacteria</taxon>
        <taxon>Bacillati</taxon>
        <taxon>Actinomycetota</taxon>
        <taxon>Acidimicrobiia</taxon>
        <taxon>Acidimicrobiales</taxon>
        <taxon>Acidimicrobiaceae</taxon>
        <taxon>Acidithrix</taxon>
    </lineage>
</organism>
<evidence type="ECO:0000256" key="6">
    <source>
        <dbReference type="ARBA" id="ARBA00022679"/>
    </source>
</evidence>
<dbReference type="PANTHER" id="PTHR31650">
    <property type="entry name" value="O-ACYLTRANSFERASE (WSD1-LIKE) FAMILY PROTEIN"/>
    <property type="match status" value="1"/>
</dbReference>
<dbReference type="UniPathway" id="UPA00282"/>
<dbReference type="NCBIfam" id="TIGR02946">
    <property type="entry name" value="acyl_WS_DGAT"/>
    <property type="match status" value="1"/>
</dbReference>
<proteinExistence type="inferred from homology"/>
<dbReference type="EMBL" id="JXYS01000071">
    <property type="protein sequence ID" value="KJF16903.1"/>
    <property type="molecule type" value="Genomic_DNA"/>
</dbReference>
<reference evidence="14 15" key="1">
    <citation type="submission" date="2015-01" db="EMBL/GenBank/DDBJ databases">
        <title>Draft genome of the acidophilic iron oxidizer Acidithrix ferrooxidans strain Py-F3.</title>
        <authorList>
            <person name="Poehlein A."/>
            <person name="Eisen S."/>
            <person name="Schloemann M."/>
            <person name="Johnson B.D."/>
            <person name="Daniel R."/>
            <person name="Muehling M."/>
        </authorList>
    </citation>
    <scope>NUCLEOTIDE SEQUENCE [LARGE SCALE GENOMIC DNA]</scope>
    <source>
        <strain evidence="14 15">Py-F3</strain>
    </source>
</reference>
<keyword evidence="8 11" id="KW-0443">Lipid metabolism</keyword>
<dbReference type="RefSeq" id="WP_052605879.1">
    <property type="nucleotide sequence ID" value="NZ_JXYS01000071.1"/>
</dbReference>
<evidence type="ECO:0000313" key="14">
    <source>
        <dbReference type="EMBL" id="KJF16903.1"/>
    </source>
</evidence>